<dbReference type="Proteomes" id="UP000425817">
    <property type="component" value="Chromosome"/>
</dbReference>
<keyword evidence="2" id="KW-0812">Transmembrane</keyword>
<dbReference type="RefSeq" id="WP_157612254.1">
    <property type="nucleotide sequence ID" value="NZ_CP046622.1"/>
</dbReference>
<dbReference type="OrthoDB" id="6021991at2"/>
<feature type="compositionally biased region" description="Polar residues" evidence="1">
    <location>
        <begin position="1"/>
        <end position="14"/>
    </location>
</feature>
<keyword evidence="2" id="KW-1133">Transmembrane helix</keyword>
<dbReference type="EMBL" id="CP046622">
    <property type="protein sequence ID" value="QGW81008.1"/>
    <property type="molecule type" value="Genomic_DNA"/>
</dbReference>
<sequence length="174" mass="19200">MNMPDPSNTRSPSPSHAHIIGWGADLDPAMRPAYPKERTPPRLPHPVEPPEQQHSHAEVLHSTERPGITPIFGSTLPPSGLSGRLRRLAFRHSENDLRHWLMLLLADRVQMGEGLIEDISRGHVPNIYAEMGGRAELRHNPMGAARKVAIGVAALALVAMALKGRGRTRRRLRG</sequence>
<keyword evidence="2" id="KW-0472">Membrane</keyword>
<reference evidence="3 4" key="1">
    <citation type="submission" date="2019-12" db="EMBL/GenBank/DDBJ databases">
        <title>Hybrid Genome Assemblies of two High G+C Isolates from Undergraduate Microbiology Courses.</title>
        <authorList>
            <person name="Ne Ville C.J."/>
            <person name="Enright D."/>
            <person name="Hernandez I."/>
            <person name="Dodsworth J."/>
            <person name="Orwin P.M."/>
        </authorList>
    </citation>
    <scope>NUCLEOTIDE SEQUENCE [LARGE SCALE GENOMIC DNA]</scope>
    <source>
        <strain evidence="3 4">CSUSB</strain>
    </source>
</reference>
<accession>A0A6I6HFE0</accession>
<evidence type="ECO:0000313" key="4">
    <source>
        <dbReference type="Proteomes" id="UP000425817"/>
    </source>
</evidence>
<name>A0A6I6HFE0_VARPD</name>
<protein>
    <submittedName>
        <fullName evidence="3">Uncharacterized protein</fullName>
    </submittedName>
</protein>
<gene>
    <name evidence="3" type="ORF">GOQ09_05190</name>
</gene>
<evidence type="ECO:0000256" key="1">
    <source>
        <dbReference type="SAM" id="MobiDB-lite"/>
    </source>
</evidence>
<feature type="transmembrane region" description="Helical" evidence="2">
    <location>
        <begin position="144"/>
        <end position="162"/>
    </location>
</feature>
<dbReference type="AlphaFoldDB" id="A0A6I6HFE0"/>
<organism evidence="3 4">
    <name type="scientific">Variovorax paradoxus</name>
    <dbReference type="NCBI Taxonomy" id="34073"/>
    <lineage>
        <taxon>Bacteria</taxon>
        <taxon>Pseudomonadati</taxon>
        <taxon>Pseudomonadota</taxon>
        <taxon>Betaproteobacteria</taxon>
        <taxon>Burkholderiales</taxon>
        <taxon>Comamonadaceae</taxon>
        <taxon>Variovorax</taxon>
    </lineage>
</organism>
<evidence type="ECO:0000313" key="3">
    <source>
        <dbReference type="EMBL" id="QGW81008.1"/>
    </source>
</evidence>
<proteinExistence type="predicted"/>
<evidence type="ECO:0000256" key="2">
    <source>
        <dbReference type="SAM" id="Phobius"/>
    </source>
</evidence>
<feature type="region of interest" description="Disordered" evidence="1">
    <location>
        <begin position="1"/>
        <end position="57"/>
    </location>
</feature>